<evidence type="ECO:0000313" key="3">
    <source>
        <dbReference type="Proteomes" id="UP000199065"/>
    </source>
</evidence>
<dbReference type="RefSeq" id="WP_143067467.1">
    <property type="nucleotide sequence ID" value="NZ_FOPJ01000008.1"/>
</dbReference>
<feature type="transmembrane region" description="Helical" evidence="1">
    <location>
        <begin position="38"/>
        <end position="57"/>
    </location>
</feature>
<protein>
    <submittedName>
        <fullName evidence="2">Uncharacterized protein</fullName>
    </submittedName>
</protein>
<keyword evidence="1" id="KW-1133">Transmembrane helix</keyword>
<dbReference type="EMBL" id="FOPJ01000008">
    <property type="protein sequence ID" value="SFG63248.1"/>
    <property type="molecule type" value="Genomic_DNA"/>
</dbReference>
<keyword evidence="1" id="KW-0472">Membrane</keyword>
<dbReference type="AlphaFoldDB" id="A0A1I2TEI5"/>
<gene>
    <name evidence="2" type="ORF">SAMN05660282_01459</name>
</gene>
<proteinExistence type="predicted"/>
<keyword evidence="3" id="KW-1185">Reference proteome</keyword>
<sequence>MNTTKCNSRVFGYNLGRIIILLVVAGIFAYLLNQGDKIGMLISGILFVALALFSIGAQLSEDKLKVDISGIPVKTIPVADIKNASRVTSSPFFERNTFGAHVGGLGWSFHVGAPNLLITLANGNTYRVSVDDPNAFISALRKQLAPAA</sequence>
<name>A0A1I2TEI5_9CORY</name>
<dbReference type="Proteomes" id="UP000199065">
    <property type="component" value="Unassembled WGS sequence"/>
</dbReference>
<accession>A0A1I2TEI5</accession>
<evidence type="ECO:0000313" key="2">
    <source>
        <dbReference type="EMBL" id="SFG63248.1"/>
    </source>
</evidence>
<evidence type="ECO:0000256" key="1">
    <source>
        <dbReference type="SAM" id="Phobius"/>
    </source>
</evidence>
<reference evidence="2 3" key="1">
    <citation type="submission" date="2016-10" db="EMBL/GenBank/DDBJ databases">
        <authorList>
            <person name="de Groot N.N."/>
        </authorList>
    </citation>
    <scope>NUCLEOTIDE SEQUENCE [LARGE SCALE GENOMIC DNA]</scope>
    <source>
        <strain>J11</strain>
        <strain evidence="3">PG 39</strain>
    </source>
</reference>
<organism evidence="2 3">
    <name type="scientific">Corynebacterium spheniscorum</name>
    <dbReference type="NCBI Taxonomy" id="185761"/>
    <lineage>
        <taxon>Bacteria</taxon>
        <taxon>Bacillati</taxon>
        <taxon>Actinomycetota</taxon>
        <taxon>Actinomycetes</taxon>
        <taxon>Mycobacteriales</taxon>
        <taxon>Corynebacteriaceae</taxon>
        <taxon>Corynebacterium</taxon>
    </lineage>
</organism>
<feature type="transmembrane region" description="Helical" evidence="1">
    <location>
        <begin position="12"/>
        <end position="32"/>
    </location>
</feature>
<keyword evidence="1" id="KW-0812">Transmembrane</keyword>